<evidence type="ECO:0000259" key="4">
    <source>
        <dbReference type="SMART" id="SM00534"/>
    </source>
</evidence>
<feature type="domain" description="DNA mismatch repair proteins mutS family" evidence="4">
    <location>
        <begin position="240"/>
        <end position="422"/>
    </location>
</feature>
<keyword evidence="6" id="KW-1185">Reference proteome</keyword>
<keyword evidence="1" id="KW-0547">Nucleotide-binding</keyword>
<dbReference type="InterPro" id="IPR027417">
    <property type="entry name" value="P-loop_NTPase"/>
</dbReference>
<dbReference type="EMBL" id="JAUTBA010000001">
    <property type="protein sequence ID" value="MDQ1151649.1"/>
    <property type="molecule type" value="Genomic_DNA"/>
</dbReference>
<evidence type="ECO:0000256" key="3">
    <source>
        <dbReference type="ARBA" id="ARBA00023125"/>
    </source>
</evidence>
<dbReference type="PANTHER" id="PTHR11361:SF99">
    <property type="entry name" value="DNA MISMATCH REPAIR PROTEIN"/>
    <property type="match status" value="1"/>
</dbReference>
<gene>
    <name evidence="5" type="ORF">QE382_003633</name>
</gene>
<name>A0ABU0U9X8_9SPHI</name>
<dbReference type="Proteomes" id="UP001244640">
    <property type="component" value="Unassembled WGS sequence"/>
</dbReference>
<dbReference type="InterPro" id="IPR000432">
    <property type="entry name" value="DNA_mismatch_repair_MutS_C"/>
</dbReference>
<keyword evidence="3" id="KW-0238">DNA-binding</keyword>
<dbReference type="InterPro" id="IPR045076">
    <property type="entry name" value="MutS"/>
</dbReference>
<evidence type="ECO:0000256" key="2">
    <source>
        <dbReference type="ARBA" id="ARBA00022840"/>
    </source>
</evidence>
<organism evidence="5 6">
    <name type="scientific">Sphingobacterium zeae</name>
    <dbReference type="NCBI Taxonomy" id="1776859"/>
    <lineage>
        <taxon>Bacteria</taxon>
        <taxon>Pseudomonadati</taxon>
        <taxon>Bacteroidota</taxon>
        <taxon>Sphingobacteriia</taxon>
        <taxon>Sphingobacteriales</taxon>
        <taxon>Sphingobacteriaceae</taxon>
        <taxon>Sphingobacterium</taxon>
    </lineage>
</organism>
<proteinExistence type="predicted"/>
<dbReference type="SUPFAM" id="SSF52540">
    <property type="entry name" value="P-loop containing nucleoside triphosphate hydrolases"/>
    <property type="match status" value="1"/>
</dbReference>
<evidence type="ECO:0000313" key="6">
    <source>
        <dbReference type="Proteomes" id="UP001244640"/>
    </source>
</evidence>
<dbReference type="Pfam" id="PF00488">
    <property type="entry name" value="MutS_V"/>
    <property type="match status" value="1"/>
</dbReference>
<protein>
    <submittedName>
        <fullName evidence="5">DNA mismatch repair protein MutS</fullName>
    </submittedName>
</protein>
<reference evidence="5 6" key="1">
    <citation type="submission" date="2023-07" db="EMBL/GenBank/DDBJ databases">
        <title>Functional and genomic diversity of the sorghum phyllosphere microbiome.</title>
        <authorList>
            <person name="Shade A."/>
        </authorList>
    </citation>
    <scope>NUCLEOTIDE SEQUENCE [LARGE SCALE GENOMIC DNA]</scope>
    <source>
        <strain evidence="5 6">SORGH_AS_0892</strain>
    </source>
</reference>
<sequence length="422" mass="48564">MNDTQDLFLSKDILPIFDYTLNSDSHSALYKLLQNPLSSISQINDRQTILKQIILSISRGNDYYYTKIEYADSHKFLCHFPLEYLKKVDFLAYKFKKRKSNILLGEYAQLINFLSKLENDLTGNIELNEFPHKYQEDLRFVINYLHSFKLRHYISKIRKGTLGYISIQELNAIVSENRKNGDTLLFFEKLALLEAYFSIGKAIYKNNFQFATMNEYCFQLTELYHPLLSNPVKNDIVINNNIVLITGANMSGKSTLLKSIGLCVYLTHLGLAMPASAGTIPFYDNVSIQINHSDDLKNGYSHFMKEIIKLKNVVHQAHEGKRCFAIFDELFKGTNYEDALVISVKTIKGLQKFATSTFFISTHIIELRQKIAEAYVQVSPYYIDCKIVEETPAFSYVLKTGWSNLQIGQLLFNKEGLNSLLD</sequence>
<dbReference type="Gene3D" id="3.40.50.300">
    <property type="entry name" value="P-loop containing nucleotide triphosphate hydrolases"/>
    <property type="match status" value="1"/>
</dbReference>
<dbReference type="PANTHER" id="PTHR11361">
    <property type="entry name" value="DNA MISMATCH REPAIR PROTEIN MUTS FAMILY MEMBER"/>
    <property type="match status" value="1"/>
</dbReference>
<accession>A0ABU0U9X8</accession>
<evidence type="ECO:0000313" key="5">
    <source>
        <dbReference type="EMBL" id="MDQ1151649.1"/>
    </source>
</evidence>
<dbReference type="RefSeq" id="WP_307187110.1">
    <property type="nucleotide sequence ID" value="NZ_JAUTBA010000001.1"/>
</dbReference>
<keyword evidence="2" id="KW-0067">ATP-binding</keyword>
<dbReference type="SMART" id="SM00534">
    <property type="entry name" value="MUTSac"/>
    <property type="match status" value="1"/>
</dbReference>
<evidence type="ECO:0000256" key="1">
    <source>
        <dbReference type="ARBA" id="ARBA00022741"/>
    </source>
</evidence>
<comment type="caution">
    <text evidence="5">The sequence shown here is derived from an EMBL/GenBank/DDBJ whole genome shotgun (WGS) entry which is preliminary data.</text>
</comment>